<dbReference type="HOGENOM" id="CLU_064655_0_0_10"/>
<protein>
    <recommendedName>
        <fullName evidence="4">Cell division protein FtsQ</fullName>
    </recommendedName>
</protein>
<feature type="signal peptide" evidence="1">
    <location>
        <begin position="1"/>
        <end position="27"/>
    </location>
</feature>
<evidence type="ECO:0000313" key="2">
    <source>
        <dbReference type="EMBL" id="EFM01465.1"/>
    </source>
</evidence>
<evidence type="ECO:0008006" key="4">
    <source>
        <dbReference type="Google" id="ProtNLM"/>
    </source>
</evidence>
<organism evidence="2 3">
    <name type="scientific">Hoylesella marshii DSM 16973 = JCM 13450</name>
    <dbReference type="NCBI Taxonomy" id="862515"/>
    <lineage>
        <taxon>Bacteria</taxon>
        <taxon>Pseudomonadati</taxon>
        <taxon>Bacteroidota</taxon>
        <taxon>Bacteroidia</taxon>
        <taxon>Bacteroidales</taxon>
        <taxon>Prevotellaceae</taxon>
        <taxon>Hoylesella</taxon>
    </lineage>
</organism>
<gene>
    <name evidence="2" type="ORF">HMPREF0658_1585</name>
</gene>
<evidence type="ECO:0000313" key="3">
    <source>
        <dbReference type="Proteomes" id="UP000004394"/>
    </source>
</evidence>
<dbReference type="STRING" id="862515.HMPREF0658_1585"/>
<dbReference type="EMBL" id="AEEI01000050">
    <property type="protein sequence ID" value="EFM01465.1"/>
    <property type="molecule type" value="Genomic_DNA"/>
</dbReference>
<comment type="caution">
    <text evidence="2">The sequence shown here is derived from an EMBL/GenBank/DDBJ whole genome shotgun (WGS) entry which is preliminary data.</text>
</comment>
<sequence>MRFNWKKTLLVSLDVALAIYLVQAVTAFNKPDNRADVCSKVGIDIADENVNGFLSAQEIKRILERNRLYPLSQPMRYIDPRKIEEVLTGSPFVKTAECYKTQDGRVCITLTQRLPIVRIKNEKGEDYYLDDNGGIMPNSKYTSDLIVVTGYVPQWYAQHYIYLLAETLMTSDLWRNQVEQINVLPNRGIEIVPRVGNHIVFLGYLPEFKSAKKRKTEVPKFVEKKLNRLEKFYKYGLSQAGWNKYSYISLEFDNQIICKKRSETPPATEQKE</sequence>
<dbReference type="OrthoDB" id="1466667at2"/>
<dbReference type="RefSeq" id="WP_006949752.1">
    <property type="nucleotide sequence ID" value="NZ_BAJI01000002.1"/>
</dbReference>
<keyword evidence="1" id="KW-0732">Signal</keyword>
<feature type="chain" id="PRO_5003138279" description="Cell division protein FtsQ" evidence="1">
    <location>
        <begin position="28"/>
        <end position="272"/>
    </location>
</feature>
<dbReference type="Proteomes" id="UP000004394">
    <property type="component" value="Unassembled WGS sequence"/>
</dbReference>
<name>E0NTT2_9BACT</name>
<dbReference type="eggNOG" id="COG1589">
    <property type="taxonomic scope" value="Bacteria"/>
</dbReference>
<accession>E0NTT2</accession>
<evidence type="ECO:0000256" key="1">
    <source>
        <dbReference type="SAM" id="SignalP"/>
    </source>
</evidence>
<reference evidence="2" key="1">
    <citation type="submission" date="2010-07" db="EMBL/GenBank/DDBJ databases">
        <authorList>
            <person name="Muzny D."/>
            <person name="Qin X."/>
            <person name="Deng J."/>
            <person name="Jiang H."/>
            <person name="Liu Y."/>
            <person name="Qu J."/>
            <person name="Song X.-Z."/>
            <person name="Zhang L."/>
            <person name="Thornton R."/>
            <person name="Coyle M."/>
            <person name="Francisco L."/>
            <person name="Jackson L."/>
            <person name="Javaid M."/>
            <person name="Korchina V."/>
            <person name="Kovar C."/>
            <person name="Mata R."/>
            <person name="Mathew T."/>
            <person name="Ngo R."/>
            <person name="Nguyen L."/>
            <person name="Nguyen N."/>
            <person name="Okwuonu G."/>
            <person name="Ongeri F."/>
            <person name="Pham C."/>
            <person name="Simmons D."/>
            <person name="Wilczek-Boney K."/>
            <person name="Hale W."/>
            <person name="Jakkamsetti A."/>
            <person name="Pham P."/>
            <person name="Ruth R."/>
            <person name="San Lucas F."/>
            <person name="Warren J."/>
            <person name="Zhang J."/>
            <person name="Zhao Z."/>
            <person name="Zhou C."/>
            <person name="Zhu D."/>
            <person name="Lee S."/>
            <person name="Bess C."/>
            <person name="Blankenburg K."/>
            <person name="Forbes L."/>
            <person name="Fu Q."/>
            <person name="Gubbala S."/>
            <person name="Hirani K."/>
            <person name="Jayaseelan J.C."/>
            <person name="Lara F."/>
            <person name="Munidasa M."/>
            <person name="Palculict T."/>
            <person name="Patil S."/>
            <person name="Pu L.-L."/>
            <person name="Saada N."/>
            <person name="Tang L."/>
            <person name="Weissenberger G."/>
            <person name="Zhu Y."/>
            <person name="Hemphill L."/>
            <person name="Shang Y."/>
            <person name="Youmans B."/>
            <person name="Ayvaz T."/>
            <person name="Ross M."/>
            <person name="Santibanez J."/>
            <person name="Aqrawi P."/>
            <person name="Gross S."/>
            <person name="Joshi V."/>
            <person name="Fowler G."/>
            <person name="Nazareth L."/>
            <person name="Reid J."/>
            <person name="Worley K."/>
            <person name="Petrosino J."/>
            <person name="Highlander S."/>
            <person name="Gibbs R."/>
        </authorList>
    </citation>
    <scope>NUCLEOTIDE SEQUENCE [LARGE SCALE GENOMIC DNA]</scope>
    <source>
        <strain evidence="2">DSM 16973</strain>
    </source>
</reference>
<proteinExistence type="predicted"/>
<dbReference type="BioCyc" id="PMAR862515-HMP:GMOO-1609-MONOMER"/>
<dbReference type="AlphaFoldDB" id="E0NTT2"/>
<keyword evidence="3" id="KW-1185">Reference proteome</keyword>